<gene>
    <name evidence="2" type="ORF">SAMN04488564_102174</name>
</gene>
<proteinExistence type="predicted"/>
<protein>
    <submittedName>
        <fullName evidence="2">Uncharacterized protein</fullName>
    </submittedName>
</protein>
<dbReference type="RefSeq" id="WP_093588758.1">
    <property type="nucleotide sequence ID" value="NZ_FOYL01000002.1"/>
</dbReference>
<name>A0A1I6DBE0_9PSEU</name>
<dbReference type="OrthoDB" id="3638648at2"/>
<feature type="transmembrane region" description="Helical" evidence="1">
    <location>
        <begin position="42"/>
        <end position="68"/>
    </location>
</feature>
<reference evidence="3" key="1">
    <citation type="submission" date="2016-10" db="EMBL/GenBank/DDBJ databases">
        <authorList>
            <person name="Varghese N."/>
            <person name="Submissions S."/>
        </authorList>
    </citation>
    <scope>NUCLEOTIDE SEQUENCE [LARGE SCALE GENOMIC DNA]</scope>
    <source>
        <strain evidence="3">DSM 44232</strain>
    </source>
</reference>
<sequence>MRTPVPGGFAFFFGAVLAAAMTFGLVAAGARSQPVLSVVGLVAVVDLIAVIGTASATLATAALCWCLHSGFVLGRLGELTFSAKSGHDALVLAGCALGGILLVSTLRAAAAPLHEREYDKNVPAIPEQRAPRALTPAG</sequence>
<evidence type="ECO:0000256" key="1">
    <source>
        <dbReference type="SAM" id="Phobius"/>
    </source>
</evidence>
<dbReference type="Proteomes" id="UP000198583">
    <property type="component" value="Unassembled WGS sequence"/>
</dbReference>
<evidence type="ECO:0000313" key="2">
    <source>
        <dbReference type="EMBL" id="SFR02770.1"/>
    </source>
</evidence>
<evidence type="ECO:0000313" key="3">
    <source>
        <dbReference type="Proteomes" id="UP000198583"/>
    </source>
</evidence>
<accession>A0A1I6DBE0</accession>
<keyword evidence="1" id="KW-0812">Transmembrane</keyword>
<feature type="transmembrane region" description="Helical" evidence="1">
    <location>
        <begin position="89"/>
        <end position="110"/>
    </location>
</feature>
<dbReference type="EMBL" id="FOYL01000002">
    <property type="protein sequence ID" value="SFR02770.1"/>
    <property type="molecule type" value="Genomic_DNA"/>
</dbReference>
<keyword evidence="1" id="KW-1133">Transmembrane helix</keyword>
<keyword evidence="1" id="KW-0472">Membrane</keyword>
<keyword evidence="3" id="KW-1185">Reference proteome</keyword>
<dbReference type="STRING" id="84724.SAMN04488564_102174"/>
<dbReference type="AlphaFoldDB" id="A0A1I6DBE0"/>
<organism evidence="2 3">
    <name type="scientific">Lentzea waywayandensis</name>
    <dbReference type="NCBI Taxonomy" id="84724"/>
    <lineage>
        <taxon>Bacteria</taxon>
        <taxon>Bacillati</taxon>
        <taxon>Actinomycetota</taxon>
        <taxon>Actinomycetes</taxon>
        <taxon>Pseudonocardiales</taxon>
        <taxon>Pseudonocardiaceae</taxon>
        <taxon>Lentzea</taxon>
    </lineage>
</organism>